<evidence type="ECO:0000313" key="4">
    <source>
        <dbReference type="Proteomes" id="UP000250006"/>
    </source>
</evidence>
<gene>
    <name evidence="3" type="ORF">NCTC11535_01547</name>
</gene>
<reference evidence="3 4" key="1">
    <citation type="submission" date="2018-06" db="EMBL/GenBank/DDBJ databases">
        <authorList>
            <consortium name="Pathogen Informatics"/>
            <person name="Doyle S."/>
        </authorList>
    </citation>
    <scope>NUCLEOTIDE SEQUENCE [LARGE SCALE GENOMIC DNA]</scope>
    <source>
        <strain evidence="3 4">NCTC11535</strain>
    </source>
</reference>
<feature type="compositionally biased region" description="Basic and acidic residues" evidence="1">
    <location>
        <begin position="7"/>
        <end position="26"/>
    </location>
</feature>
<dbReference type="EMBL" id="UAPQ01000008">
    <property type="protein sequence ID" value="SPT53862.1"/>
    <property type="molecule type" value="Genomic_DNA"/>
</dbReference>
<sequence length="156" mass="17642">MSPEAQASKDKALSTPEPRKLDRMDENSVDGANQTAKYIMLLYTYTYTTGNTQPWLAISEEGCVFCQKVADNSKNLHDNGGWADHWNFEVYTLSYIAPAPGYEYSGVDVELTNPGTIEYDEFGNGTPTEVQEHRTLRLAMRHTDGRWKVREGEVLK</sequence>
<feature type="domain" description="DUF6318" evidence="2">
    <location>
        <begin position="9"/>
        <end position="151"/>
    </location>
</feature>
<feature type="region of interest" description="Disordered" evidence="1">
    <location>
        <begin position="1"/>
        <end position="28"/>
    </location>
</feature>
<organism evidence="3 4">
    <name type="scientific">Actinomyces bovis</name>
    <dbReference type="NCBI Taxonomy" id="1658"/>
    <lineage>
        <taxon>Bacteria</taxon>
        <taxon>Bacillati</taxon>
        <taxon>Actinomycetota</taxon>
        <taxon>Actinomycetes</taxon>
        <taxon>Actinomycetales</taxon>
        <taxon>Actinomycetaceae</taxon>
        <taxon>Actinomyces</taxon>
    </lineage>
</organism>
<dbReference type="Pfam" id="PF19843">
    <property type="entry name" value="DUF6318"/>
    <property type="match status" value="1"/>
</dbReference>
<evidence type="ECO:0000256" key="1">
    <source>
        <dbReference type="SAM" id="MobiDB-lite"/>
    </source>
</evidence>
<accession>A0ABY1VR13</accession>
<name>A0ABY1VR13_9ACTO</name>
<protein>
    <recommendedName>
        <fullName evidence="2">DUF6318 domain-containing protein</fullName>
    </recommendedName>
</protein>
<evidence type="ECO:0000313" key="3">
    <source>
        <dbReference type="EMBL" id="SPT53862.1"/>
    </source>
</evidence>
<dbReference type="InterPro" id="IPR046281">
    <property type="entry name" value="DUF6318"/>
</dbReference>
<dbReference type="Proteomes" id="UP000250006">
    <property type="component" value="Unassembled WGS sequence"/>
</dbReference>
<proteinExistence type="predicted"/>
<keyword evidence="4" id="KW-1185">Reference proteome</keyword>
<evidence type="ECO:0000259" key="2">
    <source>
        <dbReference type="Pfam" id="PF19843"/>
    </source>
</evidence>
<comment type="caution">
    <text evidence="3">The sequence shown here is derived from an EMBL/GenBank/DDBJ whole genome shotgun (WGS) entry which is preliminary data.</text>
</comment>